<name>A0A7I8IF50_SPIIN</name>
<protein>
    <submittedName>
        <fullName evidence="2">Uncharacterized protein</fullName>
    </submittedName>
</protein>
<reference evidence="2 3" key="1">
    <citation type="submission" date="2019-12" db="EMBL/GenBank/DDBJ databases">
        <authorList>
            <person name="Scholz U."/>
            <person name="Mascher M."/>
            <person name="Fiebig A."/>
        </authorList>
    </citation>
    <scope>NUCLEOTIDE SEQUENCE</scope>
</reference>
<dbReference type="EMBL" id="LR743589">
    <property type="protein sequence ID" value="CAA2616631.1"/>
    <property type="molecule type" value="Genomic_DNA"/>
</dbReference>
<sequence>MEATVALGLASSPQRRIMISYHHHSRQTEIQLGTARLSRDLQPWKTSAEGLAVGPELAANGLHPHCQPRQNGVAGDVGEADGQGAAGQGKFPRRPRKSMETMDRE</sequence>
<feature type="compositionally biased region" description="Low complexity" evidence="1">
    <location>
        <begin position="72"/>
        <end position="83"/>
    </location>
</feature>
<dbReference type="AlphaFoldDB" id="A0A7I8IF50"/>
<feature type="region of interest" description="Disordered" evidence="1">
    <location>
        <begin position="55"/>
        <end position="105"/>
    </location>
</feature>
<evidence type="ECO:0000313" key="2">
    <source>
        <dbReference type="EMBL" id="CAA2616631.1"/>
    </source>
</evidence>
<evidence type="ECO:0000256" key="1">
    <source>
        <dbReference type="SAM" id="MobiDB-lite"/>
    </source>
</evidence>
<keyword evidence="3" id="KW-1185">Reference proteome</keyword>
<organism evidence="2">
    <name type="scientific">Spirodela intermedia</name>
    <name type="common">Intermediate duckweed</name>
    <dbReference type="NCBI Taxonomy" id="51605"/>
    <lineage>
        <taxon>Eukaryota</taxon>
        <taxon>Viridiplantae</taxon>
        <taxon>Streptophyta</taxon>
        <taxon>Embryophyta</taxon>
        <taxon>Tracheophyta</taxon>
        <taxon>Spermatophyta</taxon>
        <taxon>Magnoliopsida</taxon>
        <taxon>Liliopsida</taxon>
        <taxon>Araceae</taxon>
        <taxon>Lemnoideae</taxon>
        <taxon>Spirodela</taxon>
    </lineage>
</organism>
<dbReference type="Proteomes" id="UP001189122">
    <property type="component" value="Unassembled WGS sequence"/>
</dbReference>
<accession>A0A7I8IF50</accession>
<gene>
    <name evidence="2" type="ORF">SI7747_02002849</name>
</gene>
<dbReference type="EMBL" id="CACRZD030000002">
    <property type="protein sequence ID" value="CAA6656309.1"/>
    <property type="molecule type" value="Genomic_DNA"/>
</dbReference>
<evidence type="ECO:0000313" key="3">
    <source>
        <dbReference type="Proteomes" id="UP001189122"/>
    </source>
</evidence>
<proteinExistence type="predicted"/>